<proteinExistence type="predicted"/>
<evidence type="ECO:0000313" key="3">
    <source>
        <dbReference type="Proteomes" id="UP000279384"/>
    </source>
</evidence>
<keyword evidence="1" id="KW-1133">Transmembrane helix</keyword>
<accession>A0A495BJV3</accession>
<reference evidence="2 3" key="1">
    <citation type="submission" date="2018-10" db="EMBL/GenBank/DDBJ databases">
        <title>Genomic Encyclopedia of Type Strains, Phase IV (KMG-IV): sequencing the most valuable type-strain genomes for metagenomic binning, comparative biology and taxonomic classification.</title>
        <authorList>
            <person name="Goeker M."/>
        </authorList>
    </citation>
    <scope>NUCLEOTIDE SEQUENCE [LARGE SCALE GENOMIC DNA]</scope>
    <source>
        <strain evidence="2 3">DSM 3303</strain>
    </source>
</reference>
<feature type="transmembrane region" description="Helical" evidence="1">
    <location>
        <begin position="86"/>
        <end position="108"/>
    </location>
</feature>
<keyword evidence="1" id="KW-0812">Transmembrane</keyword>
<evidence type="ECO:0000313" key="2">
    <source>
        <dbReference type="EMBL" id="RKQ61476.1"/>
    </source>
</evidence>
<name>A0A495BJV3_VOGIN</name>
<dbReference type="PROSITE" id="PS51257">
    <property type="entry name" value="PROKAR_LIPOPROTEIN"/>
    <property type="match status" value="1"/>
</dbReference>
<comment type="caution">
    <text evidence="2">The sequence shown here is derived from an EMBL/GenBank/DDBJ whole genome shotgun (WGS) entry which is preliminary data.</text>
</comment>
<protein>
    <submittedName>
        <fullName evidence="2">Uncharacterized protein</fullName>
    </submittedName>
</protein>
<evidence type="ECO:0000256" key="1">
    <source>
        <dbReference type="SAM" id="Phobius"/>
    </source>
</evidence>
<sequence>MRLTQTRTRQLCRLLVATWCLVFAFGVLLGCQGQVQETTHRFATPGTMQTLQLTATDHAGTHDESSLCEQACQTLSAPIAKGDVSFAMPCLLSVLLIAWFLLPPLLLLSPAIVTRLNSPATPGGTPPRPHLLFLRFNN</sequence>
<organism evidence="2 3">
    <name type="scientific">Vogesella indigofera</name>
    <name type="common">Pseudomonas indigofera</name>
    <dbReference type="NCBI Taxonomy" id="45465"/>
    <lineage>
        <taxon>Bacteria</taxon>
        <taxon>Pseudomonadati</taxon>
        <taxon>Pseudomonadota</taxon>
        <taxon>Betaproteobacteria</taxon>
        <taxon>Neisseriales</taxon>
        <taxon>Chromobacteriaceae</taxon>
        <taxon>Vogesella</taxon>
    </lineage>
</organism>
<keyword evidence="1" id="KW-0472">Membrane</keyword>
<dbReference type="AlphaFoldDB" id="A0A495BJV3"/>
<gene>
    <name evidence="2" type="ORF">C8E02_1251</name>
</gene>
<dbReference type="RefSeq" id="WP_147424461.1">
    <property type="nucleotide sequence ID" value="NZ_RBID01000011.1"/>
</dbReference>
<dbReference type="Proteomes" id="UP000279384">
    <property type="component" value="Unassembled WGS sequence"/>
</dbReference>
<dbReference type="EMBL" id="RBID01000011">
    <property type="protein sequence ID" value="RKQ61476.1"/>
    <property type="molecule type" value="Genomic_DNA"/>
</dbReference>